<evidence type="ECO:0000256" key="10">
    <source>
        <dbReference type="ARBA" id="ARBA00032370"/>
    </source>
</evidence>
<feature type="compositionally biased region" description="Basic and acidic residues" evidence="18">
    <location>
        <begin position="485"/>
        <end position="508"/>
    </location>
</feature>
<feature type="transmembrane region" description="Helical" evidence="19">
    <location>
        <begin position="220"/>
        <end position="237"/>
    </location>
</feature>
<feature type="transmembrane region" description="Helical" evidence="19">
    <location>
        <begin position="98"/>
        <end position="117"/>
    </location>
</feature>
<gene>
    <name evidence="20" type="ORF">DI609_00870</name>
</gene>
<evidence type="ECO:0000256" key="19">
    <source>
        <dbReference type="SAM" id="Phobius"/>
    </source>
</evidence>
<evidence type="ECO:0000256" key="5">
    <source>
        <dbReference type="ARBA" id="ARBA00022692"/>
    </source>
</evidence>
<evidence type="ECO:0000256" key="14">
    <source>
        <dbReference type="ARBA" id="ARBA00041418"/>
    </source>
</evidence>
<keyword evidence="20" id="KW-0131">Cell cycle</keyword>
<evidence type="ECO:0000256" key="18">
    <source>
        <dbReference type="SAM" id="MobiDB-lite"/>
    </source>
</evidence>
<evidence type="ECO:0000313" key="20">
    <source>
        <dbReference type="EMBL" id="PZP03458.1"/>
    </source>
</evidence>
<keyword evidence="3" id="KW-0328">Glycosyltransferase</keyword>
<comment type="subcellular location">
    <subcellularLocation>
        <location evidence="1">Membrane</location>
        <topology evidence="1">Multi-pass membrane protein</topology>
    </subcellularLocation>
</comment>
<evidence type="ECO:0000256" key="15">
    <source>
        <dbReference type="ARBA" id="ARBA00044770"/>
    </source>
</evidence>
<dbReference type="GO" id="GO:0008360">
    <property type="term" value="P:regulation of cell shape"/>
    <property type="evidence" value="ECO:0007669"/>
    <property type="project" value="UniProtKB-KW"/>
</dbReference>
<dbReference type="InterPro" id="IPR018365">
    <property type="entry name" value="Cell_cycle_FtsW-rel_CS"/>
</dbReference>
<dbReference type="PROSITE" id="PS00428">
    <property type="entry name" value="FTSW_RODA_SPOVE"/>
    <property type="match status" value="1"/>
</dbReference>
<feature type="region of interest" description="Disordered" evidence="18">
    <location>
        <begin position="455"/>
        <end position="538"/>
    </location>
</feature>
<dbReference type="UniPathway" id="UPA00219"/>
<comment type="pathway">
    <text evidence="2">Cell wall biogenesis; peptidoglycan biosynthesis.</text>
</comment>
<evidence type="ECO:0000256" key="17">
    <source>
        <dbReference type="ARBA" id="ARBA00049966"/>
    </source>
</evidence>
<keyword evidence="4" id="KW-0808">Transferase</keyword>
<comment type="catalytic activity">
    <reaction evidence="16">
        <text>[GlcNAc-(1-&gt;4)-Mur2Ac(oyl-L-Ala-gamma-D-Glu-L-Lys-D-Ala-D-Ala)](n)-di-trans,octa-cis-undecaprenyl diphosphate + beta-D-GlcNAc-(1-&gt;4)-Mur2Ac(oyl-L-Ala-gamma-D-Glu-L-Lys-D-Ala-D-Ala)-di-trans,octa-cis-undecaprenyl diphosphate = [GlcNAc-(1-&gt;4)-Mur2Ac(oyl-L-Ala-gamma-D-Glu-L-Lys-D-Ala-D-Ala)](n+1)-di-trans,octa-cis-undecaprenyl diphosphate + di-trans,octa-cis-undecaprenyl diphosphate + H(+)</text>
        <dbReference type="Rhea" id="RHEA:23708"/>
        <dbReference type="Rhea" id="RHEA-COMP:9602"/>
        <dbReference type="Rhea" id="RHEA-COMP:9603"/>
        <dbReference type="ChEBI" id="CHEBI:15378"/>
        <dbReference type="ChEBI" id="CHEBI:58405"/>
        <dbReference type="ChEBI" id="CHEBI:60033"/>
        <dbReference type="ChEBI" id="CHEBI:78435"/>
        <dbReference type="EC" id="2.4.99.28"/>
    </reaction>
</comment>
<dbReference type="GO" id="GO:0005886">
    <property type="term" value="C:plasma membrane"/>
    <property type="evidence" value="ECO:0007669"/>
    <property type="project" value="TreeGrafter"/>
</dbReference>
<sequence length="538" mass="58967">MTMTSHHGSGRDRARRQPARTEYPRRSADQKRPKQSGGGQNSTAKGVGAKISAVLDAPQLNYKVILSITLMLTAIGLTMVLSSSMVTARTPDTSVWSVFLNQALYVVLGLVVAWLALRLRPDTIKAISPWLLGLALFLQVALFIPGVGVGAEIGSHSWIRFGSFGIQPSELSKVALAVWGAAEISSKTRQTDEFRPALGRFLAVGTAMVLLVLLQKDLGMMLTVGIVLMALFFFSGVSARLIALVGGVIALLATGATIAQAYRSDRITTWKDTLFLNFREGSTSGPSYQSYQGLLSLSDGSLTGTGLGQSRAKWYYLPEAKNDFIFAIIGEELGWVGAIIVVALFAFLGWFGIRTALAQADPFLSMLAATLTLGIVVQALYNISYVVGLMPMTGIQLPLISAGGTSMVITLGSLGLLANCARHEPKAISSMQHEGRSLFDRMFLLPEPLPYRAGEERRIERRNTTQRYGRPVTRRESTAGTAGQDVRRERDRNRRAQERLPHRDRVPDYDGTNSWHRQEPLPQRRSRSSANRYSPRRK</sequence>
<name>A0A2W5BDF8_9CORY</name>
<dbReference type="Pfam" id="PF01098">
    <property type="entry name" value="FTSW_RODA_SPOVE"/>
    <property type="match status" value="1"/>
</dbReference>
<feature type="transmembrane region" description="Helical" evidence="19">
    <location>
        <begin position="129"/>
        <end position="151"/>
    </location>
</feature>
<keyword evidence="8 19" id="KW-1133">Transmembrane helix</keyword>
<keyword evidence="20" id="KW-0132">Cell division</keyword>
<feature type="region of interest" description="Disordered" evidence="18">
    <location>
        <begin position="1"/>
        <end position="45"/>
    </location>
</feature>
<reference evidence="20 21" key="1">
    <citation type="submission" date="2017-11" db="EMBL/GenBank/DDBJ databases">
        <title>Infants hospitalized years apart are colonized by the same room-sourced microbial strains.</title>
        <authorList>
            <person name="Brooks B."/>
            <person name="Olm M.R."/>
            <person name="Firek B.A."/>
            <person name="Baker R."/>
            <person name="Thomas B.C."/>
            <person name="Morowitz M.J."/>
            <person name="Banfield J.F."/>
        </authorList>
    </citation>
    <scope>NUCLEOTIDE SEQUENCE [LARGE SCALE GENOMIC DNA]</scope>
    <source>
        <strain evidence="20">S2_012_000_R3_87</strain>
    </source>
</reference>
<feature type="transmembrane region" description="Helical" evidence="19">
    <location>
        <begin position="363"/>
        <end position="383"/>
    </location>
</feature>
<dbReference type="GO" id="GO:0032153">
    <property type="term" value="C:cell division site"/>
    <property type="evidence" value="ECO:0007669"/>
    <property type="project" value="TreeGrafter"/>
</dbReference>
<feature type="transmembrane region" description="Helical" evidence="19">
    <location>
        <begin position="197"/>
        <end position="214"/>
    </location>
</feature>
<keyword evidence="7" id="KW-0573">Peptidoglycan synthesis</keyword>
<evidence type="ECO:0000256" key="3">
    <source>
        <dbReference type="ARBA" id="ARBA00022676"/>
    </source>
</evidence>
<evidence type="ECO:0000256" key="4">
    <source>
        <dbReference type="ARBA" id="ARBA00022679"/>
    </source>
</evidence>
<feature type="transmembrane region" description="Helical" evidence="19">
    <location>
        <begin position="242"/>
        <end position="262"/>
    </location>
</feature>
<evidence type="ECO:0000313" key="21">
    <source>
        <dbReference type="Proteomes" id="UP000249451"/>
    </source>
</evidence>
<evidence type="ECO:0000256" key="16">
    <source>
        <dbReference type="ARBA" id="ARBA00049902"/>
    </source>
</evidence>
<feature type="transmembrane region" description="Helical" evidence="19">
    <location>
        <begin position="64"/>
        <end position="86"/>
    </location>
</feature>
<evidence type="ECO:0000256" key="2">
    <source>
        <dbReference type="ARBA" id="ARBA00004752"/>
    </source>
</evidence>
<dbReference type="GO" id="GO:0009252">
    <property type="term" value="P:peptidoglycan biosynthetic process"/>
    <property type="evidence" value="ECO:0007669"/>
    <property type="project" value="UniProtKB-UniPathway"/>
</dbReference>
<dbReference type="PANTHER" id="PTHR30474:SF2">
    <property type="entry name" value="PEPTIDOGLYCAN GLYCOSYLTRANSFERASE FTSW-RELATED"/>
    <property type="match status" value="1"/>
</dbReference>
<evidence type="ECO:0000256" key="8">
    <source>
        <dbReference type="ARBA" id="ARBA00022989"/>
    </source>
</evidence>
<comment type="caution">
    <text evidence="20">The sequence shown here is derived from an EMBL/GenBank/DDBJ whole genome shotgun (WGS) entry which is preliminary data.</text>
</comment>
<dbReference type="GO" id="GO:0051301">
    <property type="term" value="P:cell division"/>
    <property type="evidence" value="ECO:0007669"/>
    <property type="project" value="UniProtKB-KW"/>
</dbReference>
<dbReference type="Proteomes" id="UP000249451">
    <property type="component" value="Unassembled WGS sequence"/>
</dbReference>
<keyword evidence="9 19" id="KW-0472">Membrane</keyword>
<evidence type="ECO:0000256" key="11">
    <source>
        <dbReference type="ARBA" id="ARBA00033270"/>
    </source>
</evidence>
<evidence type="ECO:0000256" key="1">
    <source>
        <dbReference type="ARBA" id="ARBA00004141"/>
    </source>
</evidence>
<dbReference type="EC" id="2.4.99.28" evidence="15"/>
<evidence type="ECO:0000256" key="13">
    <source>
        <dbReference type="ARBA" id="ARBA00041185"/>
    </source>
</evidence>
<dbReference type="EMBL" id="QFNY01000010">
    <property type="protein sequence ID" value="PZP03458.1"/>
    <property type="molecule type" value="Genomic_DNA"/>
</dbReference>
<keyword evidence="5 19" id="KW-0812">Transmembrane</keyword>
<accession>A0A2W5BDF8</accession>
<evidence type="ECO:0000256" key="9">
    <source>
        <dbReference type="ARBA" id="ARBA00023136"/>
    </source>
</evidence>
<feature type="compositionally biased region" description="Basic and acidic residues" evidence="18">
    <location>
        <begin position="22"/>
        <end position="32"/>
    </location>
</feature>
<dbReference type="PANTHER" id="PTHR30474">
    <property type="entry name" value="CELL CYCLE PROTEIN"/>
    <property type="match status" value="1"/>
</dbReference>
<evidence type="ECO:0000256" key="6">
    <source>
        <dbReference type="ARBA" id="ARBA00022960"/>
    </source>
</evidence>
<evidence type="ECO:0000256" key="12">
    <source>
        <dbReference type="ARBA" id="ARBA00038053"/>
    </source>
</evidence>
<feature type="transmembrane region" description="Helical" evidence="19">
    <location>
        <begin position="324"/>
        <end position="351"/>
    </location>
</feature>
<dbReference type="AlphaFoldDB" id="A0A2W5BDF8"/>
<protein>
    <recommendedName>
        <fullName evidence="13">Probable peptidoglycan glycosyltransferase FtsW</fullName>
        <ecNumber evidence="15">2.4.99.28</ecNumber>
    </recommendedName>
    <alternativeName>
        <fullName evidence="14">Cell division protein FtsW</fullName>
    </alternativeName>
    <alternativeName>
        <fullName evidence="11">Cell wall polymerase</fullName>
    </alternativeName>
    <alternativeName>
        <fullName evidence="10">Peptidoglycan polymerase</fullName>
    </alternativeName>
</protein>
<dbReference type="InterPro" id="IPR001182">
    <property type="entry name" value="FtsW/RodA"/>
</dbReference>
<comment type="function">
    <text evidence="17">Peptidoglycan polymerase that is essential for cell division.</text>
</comment>
<comment type="similarity">
    <text evidence="12">Belongs to the SEDS family. FtsW subfamily.</text>
</comment>
<keyword evidence="6" id="KW-0133">Cell shape</keyword>
<dbReference type="GO" id="GO:0015648">
    <property type="term" value="F:lipid-linked peptidoglycan transporter activity"/>
    <property type="evidence" value="ECO:0007669"/>
    <property type="project" value="TreeGrafter"/>
</dbReference>
<organism evidence="20 21">
    <name type="scientific">Corynebacterium urealyticum</name>
    <dbReference type="NCBI Taxonomy" id="43771"/>
    <lineage>
        <taxon>Bacteria</taxon>
        <taxon>Bacillati</taxon>
        <taxon>Actinomycetota</taxon>
        <taxon>Actinomycetes</taxon>
        <taxon>Mycobacteriales</taxon>
        <taxon>Corynebacteriaceae</taxon>
        <taxon>Corynebacterium</taxon>
    </lineage>
</organism>
<dbReference type="GO" id="GO:0008955">
    <property type="term" value="F:peptidoglycan glycosyltransferase activity"/>
    <property type="evidence" value="ECO:0007669"/>
    <property type="project" value="UniProtKB-EC"/>
</dbReference>
<feature type="transmembrane region" description="Helical" evidence="19">
    <location>
        <begin position="395"/>
        <end position="418"/>
    </location>
</feature>
<evidence type="ECO:0000256" key="7">
    <source>
        <dbReference type="ARBA" id="ARBA00022984"/>
    </source>
</evidence>
<proteinExistence type="inferred from homology"/>